<dbReference type="Pfam" id="PF02784">
    <property type="entry name" value="Orn_Arg_deC_N"/>
    <property type="match status" value="1"/>
</dbReference>
<evidence type="ECO:0000256" key="1">
    <source>
        <dbReference type="ARBA" id="ARBA00001933"/>
    </source>
</evidence>
<feature type="domain" description="Orn/DAP/Arg decarboxylase 2 N-terminal" evidence="3">
    <location>
        <begin position="86"/>
        <end position="331"/>
    </location>
</feature>
<accession>A0A0M8K597</accession>
<dbReference type="GO" id="GO:0006527">
    <property type="term" value="P:L-arginine catabolic process"/>
    <property type="evidence" value="ECO:0007669"/>
    <property type="project" value="InterPro"/>
</dbReference>
<dbReference type="InterPro" id="IPR009006">
    <property type="entry name" value="Ala_racemase/Decarboxylase_C"/>
</dbReference>
<evidence type="ECO:0000256" key="2">
    <source>
        <dbReference type="ARBA" id="ARBA00022898"/>
    </source>
</evidence>
<dbReference type="RefSeq" id="WP_054491849.1">
    <property type="nucleotide sequence ID" value="NZ_BBZA01000018.1"/>
</dbReference>
<dbReference type="PANTHER" id="PTHR43295:SF9">
    <property type="entry name" value="BIOSYNTHETIC ARGININE DECARBOXYLASE"/>
    <property type="match status" value="1"/>
</dbReference>
<organism evidence="4 5">
    <name type="scientific">Ardenticatena maritima</name>
    <dbReference type="NCBI Taxonomy" id="872965"/>
    <lineage>
        <taxon>Bacteria</taxon>
        <taxon>Bacillati</taxon>
        <taxon>Chloroflexota</taxon>
        <taxon>Ardenticatenia</taxon>
        <taxon>Ardenticatenales</taxon>
        <taxon>Ardenticatenaceae</taxon>
        <taxon>Ardenticatena</taxon>
    </lineage>
</organism>
<evidence type="ECO:0000313" key="4">
    <source>
        <dbReference type="EMBL" id="GAP61915.1"/>
    </source>
</evidence>
<gene>
    <name evidence="4" type="ORF">ARMA_0338</name>
</gene>
<dbReference type="InterPro" id="IPR002985">
    <property type="entry name" value="Arg_decrbxlase"/>
</dbReference>
<dbReference type="InParanoid" id="A0A0M8K597"/>
<dbReference type="Proteomes" id="UP000037784">
    <property type="component" value="Unassembled WGS sequence"/>
</dbReference>
<evidence type="ECO:0000313" key="5">
    <source>
        <dbReference type="Proteomes" id="UP000037784"/>
    </source>
</evidence>
<dbReference type="AlphaFoldDB" id="A0A0M8K597"/>
<name>A0A0M8K597_9CHLR</name>
<dbReference type="Gene3D" id="2.40.37.10">
    <property type="entry name" value="Lyase, Ornithine Decarboxylase, Chain A, domain 1"/>
    <property type="match status" value="1"/>
</dbReference>
<proteinExistence type="predicted"/>
<comment type="caution">
    <text evidence="4">The sequence shown here is derived from an EMBL/GenBank/DDBJ whole genome shotgun (WGS) entry which is preliminary data.</text>
</comment>
<dbReference type="SUPFAM" id="SSF50621">
    <property type="entry name" value="Alanine racemase C-terminal domain-like"/>
    <property type="match status" value="1"/>
</dbReference>
<dbReference type="EC" id="4.1.1.19" evidence="4"/>
<dbReference type="OrthoDB" id="9802658at2"/>
<comment type="cofactor">
    <cofactor evidence="1">
        <name>pyridoxal 5'-phosphate</name>
        <dbReference type="ChEBI" id="CHEBI:597326"/>
    </cofactor>
</comment>
<keyword evidence="4" id="KW-0456">Lyase</keyword>
<keyword evidence="2" id="KW-0663">Pyridoxal phosphate</keyword>
<protein>
    <submittedName>
        <fullName evidence="4">Arginine decarboxylase</fullName>
        <ecNumber evidence="4">4.1.1.19</ecNumber>
    </submittedName>
</protein>
<sequence length="488" mass="54848">MNIIPTIGWESPDPVPDGYRFNEYLHVRNGHLFYEDLDLAALFLNDGTSPLSVPLASPLELVYLPKIRDKIRYLQDVFARAIIEQEYTGRFYYAYASKANAAEEVIRTTLGAGIHHEMSSTVDVDIVRLMIQRGYITPDQMIIANGFKMAGMPYSRNLIQLKREYPDYRIIPVIENLAELPPLIESGLPFEVGLRQKSYGKHPNVAAMDFANSRFGLTIGEIWDAAEMIAQSPNLTLRLYHGMVGSQLTDPQDFVERLTPPLEVFAQLREEFPTLTIFDFGGGVPVGLTLDFDFDYYEFAIRLLQAIQVLCARYNIPEPDIMGEMGRYTVAEHGAHLFRVLLVKDNNSPLPWYIIDGSIMSSFPDTWALGEHFIVLPLNHLDKPFRRVQLGGLTCDSDDVYPPKGSEAELWLPVETENLYIGFFAVGAYQEMLGGVGGSKHCVIPEANELIVDRNPDGSYSFELFVGQAPEDVLDNPDIAKPCQPVQA</sequence>
<dbReference type="GO" id="GO:0008792">
    <property type="term" value="F:arginine decarboxylase activity"/>
    <property type="evidence" value="ECO:0007669"/>
    <property type="project" value="UniProtKB-EC"/>
</dbReference>
<dbReference type="GO" id="GO:0008295">
    <property type="term" value="P:spermidine biosynthetic process"/>
    <property type="evidence" value="ECO:0007669"/>
    <property type="project" value="InterPro"/>
</dbReference>
<dbReference type="PANTHER" id="PTHR43295">
    <property type="entry name" value="ARGININE DECARBOXYLASE"/>
    <property type="match status" value="1"/>
</dbReference>
<dbReference type="InterPro" id="IPR029066">
    <property type="entry name" value="PLP-binding_barrel"/>
</dbReference>
<reference evidence="5" key="2">
    <citation type="submission" date="2015-08" db="EMBL/GenBank/DDBJ databases">
        <title>Draft Genome Sequence of a Heterotrophic Facultative Anaerobic Bacterium Ardenticatena maritima Strain 110S.</title>
        <authorList>
            <person name="Kawaichi S."/>
            <person name="Yoshida T."/>
            <person name="Sako Y."/>
            <person name="Nakamura R."/>
        </authorList>
    </citation>
    <scope>NUCLEOTIDE SEQUENCE [LARGE SCALE GENOMIC DNA]</scope>
    <source>
        <strain evidence="5">110S</strain>
    </source>
</reference>
<dbReference type="Gene3D" id="3.20.20.10">
    <property type="entry name" value="Alanine racemase"/>
    <property type="match status" value="1"/>
</dbReference>
<reference evidence="4 5" key="1">
    <citation type="journal article" date="2015" name="Genome Announc.">
        <title>Draft Genome Sequence of a Heterotrophic Facultative Anaerobic Thermophilic Bacterium, Ardenticatena maritima Strain 110ST.</title>
        <authorList>
            <person name="Kawaichi S."/>
            <person name="Yoshida T."/>
            <person name="Sako Y."/>
            <person name="Nakamura R."/>
        </authorList>
    </citation>
    <scope>NUCLEOTIDE SEQUENCE [LARGE SCALE GENOMIC DNA]</scope>
    <source>
        <strain evidence="4 5">110S</strain>
    </source>
</reference>
<evidence type="ECO:0000259" key="3">
    <source>
        <dbReference type="Pfam" id="PF02784"/>
    </source>
</evidence>
<dbReference type="SUPFAM" id="SSF51419">
    <property type="entry name" value="PLP-binding barrel"/>
    <property type="match status" value="1"/>
</dbReference>
<keyword evidence="5" id="KW-1185">Reference proteome</keyword>
<dbReference type="EMBL" id="BBZA01000018">
    <property type="protein sequence ID" value="GAP61915.1"/>
    <property type="molecule type" value="Genomic_DNA"/>
</dbReference>
<dbReference type="InterPro" id="IPR022644">
    <property type="entry name" value="De-COase2_N"/>
</dbReference>